<dbReference type="PANTHER" id="PTHR34386:SF1">
    <property type="entry name" value="GLUTAREDOXIN-LIKE PROTEIN NRDH"/>
    <property type="match status" value="1"/>
</dbReference>
<comment type="similarity">
    <text evidence="2">Belongs to the glutaredoxin family.</text>
</comment>
<dbReference type="InterPro" id="IPR036249">
    <property type="entry name" value="Thioredoxin-like_sf"/>
</dbReference>
<dbReference type="GO" id="GO:0045454">
    <property type="term" value="P:cell redox homeostasis"/>
    <property type="evidence" value="ECO:0007669"/>
    <property type="project" value="InterPro"/>
</dbReference>
<dbReference type="Pfam" id="PF00462">
    <property type="entry name" value="Glutaredoxin"/>
    <property type="match status" value="1"/>
</dbReference>
<name>A0A9D5UDU2_9CELL</name>
<keyword evidence="10" id="KW-1185">Reference proteome</keyword>
<dbReference type="NCBIfam" id="TIGR02194">
    <property type="entry name" value="GlrX_NrdH"/>
    <property type="match status" value="1"/>
</dbReference>
<dbReference type="GO" id="GO:0009055">
    <property type="term" value="F:electron transfer activity"/>
    <property type="evidence" value="ECO:0007669"/>
    <property type="project" value="TreeGrafter"/>
</dbReference>
<evidence type="ECO:0000256" key="7">
    <source>
        <dbReference type="ARBA" id="ARBA00023284"/>
    </source>
</evidence>
<keyword evidence="7" id="KW-0676">Redox-active center</keyword>
<dbReference type="Proteomes" id="UP000822993">
    <property type="component" value="Unassembled WGS sequence"/>
</dbReference>
<keyword evidence="4" id="KW-0813">Transport</keyword>
<dbReference type="RefSeq" id="WP_193720486.1">
    <property type="nucleotide sequence ID" value="NZ_JACSPN010000017.1"/>
</dbReference>
<dbReference type="InterPro" id="IPR002109">
    <property type="entry name" value="Glutaredoxin"/>
</dbReference>
<evidence type="ECO:0000256" key="5">
    <source>
        <dbReference type="ARBA" id="ARBA00022982"/>
    </source>
</evidence>
<feature type="domain" description="Glutaredoxin" evidence="8">
    <location>
        <begin position="3"/>
        <end position="61"/>
    </location>
</feature>
<sequence>MTVTVYTQPACMPCLATKRLLNRQGIPFTEIDLTTDPTALELVRSLNHQSAPVVIAGDTHWSGYRPDQIHALTKEN</sequence>
<proteinExistence type="inferred from homology"/>
<gene>
    <name evidence="9" type="ORF">H9623_13060</name>
</gene>
<comment type="function">
    <text evidence="1">Electron transport system for the ribonucleotide reductase system NrdEF.</text>
</comment>
<organism evidence="9 10">
    <name type="scientific">Oerskovia douganii</name>
    <dbReference type="NCBI Taxonomy" id="2762210"/>
    <lineage>
        <taxon>Bacteria</taxon>
        <taxon>Bacillati</taxon>
        <taxon>Actinomycetota</taxon>
        <taxon>Actinomycetes</taxon>
        <taxon>Micrococcales</taxon>
        <taxon>Cellulomonadaceae</taxon>
        <taxon>Oerskovia</taxon>
    </lineage>
</organism>
<evidence type="ECO:0000256" key="4">
    <source>
        <dbReference type="ARBA" id="ARBA00022448"/>
    </source>
</evidence>
<evidence type="ECO:0000259" key="8">
    <source>
        <dbReference type="Pfam" id="PF00462"/>
    </source>
</evidence>
<keyword evidence="5" id="KW-0249">Electron transport</keyword>
<evidence type="ECO:0000313" key="10">
    <source>
        <dbReference type="Proteomes" id="UP000822993"/>
    </source>
</evidence>
<keyword evidence="6" id="KW-1015">Disulfide bond</keyword>
<protein>
    <recommendedName>
        <fullName evidence="3">Glutaredoxin-like protein NrdH</fullName>
    </recommendedName>
</protein>
<evidence type="ECO:0000256" key="1">
    <source>
        <dbReference type="ARBA" id="ARBA00002292"/>
    </source>
</evidence>
<dbReference type="InterPro" id="IPR051548">
    <property type="entry name" value="Grx-like_ET"/>
</dbReference>
<evidence type="ECO:0000313" key="9">
    <source>
        <dbReference type="EMBL" id="MBE7701226.1"/>
    </source>
</evidence>
<evidence type="ECO:0000256" key="3">
    <source>
        <dbReference type="ARBA" id="ARBA00017945"/>
    </source>
</evidence>
<dbReference type="Gene3D" id="3.40.30.10">
    <property type="entry name" value="Glutaredoxin"/>
    <property type="match status" value="1"/>
</dbReference>
<dbReference type="EMBL" id="JACSPN010000017">
    <property type="protein sequence ID" value="MBE7701226.1"/>
    <property type="molecule type" value="Genomic_DNA"/>
</dbReference>
<dbReference type="InterPro" id="IPR011909">
    <property type="entry name" value="GlrX_NrdH"/>
</dbReference>
<dbReference type="AlphaFoldDB" id="A0A9D5UDU2"/>
<dbReference type="CDD" id="cd02976">
    <property type="entry name" value="NrdH"/>
    <property type="match status" value="1"/>
</dbReference>
<dbReference type="PROSITE" id="PS51354">
    <property type="entry name" value="GLUTAREDOXIN_2"/>
    <property type="match status" value="1"/>
</dbReference>
<evidence type="ECO:0000256" key="6">
    <source>
        <dbReference type="ARBA" id="ARBA00023157"/>
    </source>
</evidence>
<comment type="caution">
    <text evidence="9">The sequence shown here is derived from an EMBL/GenBank/DDBJ whole genome shotgun (WGS) entry which is preliminary data.</text>
</comment>
<reference evidence="9 10" key="1">
    <citation type="submission" date="2020-08" db="EMBL/GenBank/DDBJ databases">
        <title>A Genomic Blueprint of the Chicken Gut Microbiome.</title>
        <authorList>
            <person name="Gilroy R."/>
            <person name="Ravi A."/>
            <person name="Getino M."/>
            <person name="Pursley I."/>
            <person name="Horton D.L."/>
            <person name="Alikhan N.-F."/>
            <person name="Baker D."/>
            <person name="Gharbi K."/>
            <person name="Hall N."/>
            <person name="Watson M."/>
            <person name="Adriaenssens E.M."/>
            <person name="Foster-Nyarko E."/>
            <person name="Jarju S."/>
            <person name="Secka A."/>
            <person name="Antonio M."/>
            <person name="Oren A."/>
            <person name="Chaudhuri R."/>
            <person name="La Ragione R.M."/>
            <person name="Hildebrand F."/>
            <person name="Pallen M.J."/>
        </authorList>
    </citation>
    <scope>NUCLEOTIDE SEQUENCE [LARGE SCALE GENOMIC DNA]</scope>
    <source>
        <strain evidence="9 10">Sa1BUA8</strain>
    </source>
</reference>
<evidence type="ECO:0000256" key="2">
    <source>
        <dbReference type="ARBA" id="ARBA00007787"/>
    </source>
</evidence>
<dbReference type="SUPFAM" id="SSF52833">
    <property type="entry name" value="Thioredoxin-like"/>
    <property type="match status" value="1"/>
</dbReference>
<dbReference type="PANTHER" id="PTHR34386">
    <property type="entry name" value="GLUTAREDOXIN"/>
    <property type="match status" value="1"/>
</dbReference>
<accession>A0A9D5UDU2</accession>